<evidence type="ECO:0000313" key="4">
    <source>
        <dbReference type="Proteomes" id="UP000029538"/>
    </source>
</evidence>
<dbReference type="EMBL" id="JRNR01000039">
    <property type="protein sequence ID" value="KGF49487.1"/>
    <property type="molecule type" value="Genomic_DNA"/>
</dbReference>
<dbReference type="RefSeq" id="WP_036883028.1">
    <property type="nucleotide sequence ID" value="NZ_JRNR01000039.1"/>
</dbReference>
<dbReference type="PROSITE" id="PS51257">
    <property type="entry name" value="PROKAR_LIPOPROTEIN"/>
    <property type="match status" value="1"/>
</dbReference>
<gene>
    <name evidence="3" type="ORF">HMPREF0654_05005</name>
</gene>
<reference evidence="3 4" key="1">
    <citation type="submission" date="2014-07" db="EMBL/GenBank/DDBJ databases">
        <authorList>
            <person name="McCorrison J."/>
            <person name="Sanka R."/>
            <person name="Torralba M."/>
            <person name="Gillis M."/>
            <person name="Haft D.H."/>
            <person name="Methe B."/>
            <person name="Sutton G."/>
            <person name="Nelson K.E."/>
        </authorList>
    </citation>
    <scope>NUCLEOTIDE SEQUENCE [LARGE SCALE GENOMIC DNA]</scope>
    <source>
        <strain evidence="3 4">DNF00882</strain>
    </source>
</reference>
<dbReference type="Proteomes" id="UP000029538">
    <property type="component" value="Unassembled WGS sequence"/>
</dbReference>
<proteinExistence type="predicted"/>
<sequence length="146" mass="16438">MKTNLRNWLLLSILAVFTLSLASCSKDDEESSDGSIVGIWKFEEYALNGVKMPIDPEDLSYSEFKNNGTVVTYELDEDGKTFFANSPEPYSYDSEKHLLTVGDETIKVLKLTQSTMIVEGQIIDEDTHTKGMQKMTLKRVSKVGEK</sequence>
<evidence type="ECO:0000313" key="3">
    <source>
        <dbReference type="EMBL" id="KGF49487.1"/>
    </source>
</evidence>
<comment type="caution">
    <text evidence="3">The sequence shown here is derived from an EMBL/GenBank/DDBJ whole genome shotgun (WGS) entry which is preliminary data.</text>
</comment>
<dbReference type="InterPro" id="IPR024311">
    <property type="entry name" value="Lipocalin-like"/>
</dbReference>
<feature type="domain" description="Lipocalin-like" evidence="2">
    <location>
        <begin position="36"/>
        <end position="117"/>
    </location>
</feature>
<feature type="signal peptide" evidence="1">
    <location>
        <begin position="1"/>
        <end position="22"/>
    </location>
</feature>
<feature type="chain" id="PRO_5001918533" description="Lipocalin-like domain-containing protein" evidence="1">
    <location>
        <begin position="23"/>
        <end position="146"/>
    </location>
</feature>
<dbReference type="AlphaFoldDB" id="A0A096C3E0"/>
<dbReference type="Pfam" id="PF13648">
    <property type="entry name" value="Lipocalin_4"/>
    <property type="match status" value="1"/>
</dbReference>
<protein>
    <recommendedName>
        <fullName evidence="2">Lipocalin-like domain-containing protein</fullName>
    </recommendedName>
</protein>
<name>A0A096C3E0_9BACT</name>
<organism evidence="3 4">
    <name type="scientific">Prevotella disiens DNF00882</name>
    <dbReference type="NCBI Taxonomy" id="1401075"/>
    <lineage>
        <taxon>Bacteria</taxon>
        <taxon>Pseudomonadati</taxon>
        <taxon>Bacteroidota</taxon>
        <taxon>Bacteroidia</taxon>
        <taxon>Bacteroidales</taxon>
        <taxon>Prevotellaceae</taxon>
        <taxon>Prevotella</taxon>
    </lineage>
</organism>
<evidence type="ECO:0000259" key="2">
    <source>
        <dbReference type="Pfam" id="PF13648"/>
    </source>
</evidence>
<keyword evidence="1" id="KW-0732">Signal</keyword>
<accession>A0A096C3E0</accession>
<evidence type="ECO:0000256" key="1">
    <source>
        <dbReference type="SAM" id="SignalP"/>
    </source>
</evidence>